<evidence type="ECO:0000313" key="2">
    <source>
        <dbReference type="EMBL" id="PGG94973.1"/>
    </source>
</evidence>
<keyword evidence="3" id="KW-1185">Reference proteome</keyword>
<dbReference type="AlphaFoldDB" id="A0A2B7W640"/>
<gene>
    <name evidence="2" type="ORF">AJ80_10068</name>
</gene>
<sequence length="125" mass="13327">MILTPIAGPATITIAPMMPDQEAGPPVYDGKAIKIDWSLGCTIFAYGPFEIQVDGESGITFITIGYKKKDLEQNIQSNDDIRNSPRPSSSTSNLEEPSPENPEAQSQQVRGAAASGEEAATPPHI</sequence>
<organism evidence="2 3">
    <name type="scientific">Polytolypa hystricis (strain UAMH7299)</name>
    <dbReference type="NCBI Taxonomy" id="1447883"/>
    <lineage>
        <taxon>Eukaryota</taxon>
        <taxon>Fungi</taxon>
        <taxon>Dikarya</taxon>
        <taxon>Ascomycota</taxon>
        <taxon>Pezizomycotina</taxon>
        <taxon>Eurotiomycetes</taxon>
        <taxon>Eurotiomycetidae</taxon>
        <taxon>Onygenales</taxon>
        <taxon>Onygenales incertae sedis</taxon>
        <taxon>Polytolypa</taxon>
    </lineage>
</organism>
<accession>A0A2B7W640</accession>
<feature type="region of interest" description="Disordered" evidence="1">
    <location>
        <begin position="72"/>
        <end position="125"/>
    </location>
</feature>
<evidence type="ECO:0000256" key="1">
    <source>
        <dbReference type="SAM" id="MobiDB-lite"/>
    </source>
</evidence>
<feature type="compositionally biased region" description="Low complexity" evidence="1">
    <location>
        <begin position="84"/>
        <end position="96"/>
    </location>
</feature>
<comment type="caution">
    <text evidence="2">The sequence shown here is derived from an EMBL/GenBank/DDBJ whole genome shotgun (WGS) entry which is preliminary data.</text>
</comment>
<protein>
    <submittedName>
        <fullName evidence="2">Uncharacterized protein</fullName>
    </submittedName>
</protein>
<reference evidence="2 3" key="1">
    <citation type="submission" date="2017-10" db="EMBL/GenBank/DDBJ databases">
        <title>Comparative genomics in systemic dimorphic fungi from Ajellomycetaceae.</title>
        <authorList>
            <person name="Munoz J.F."/>
            <person name="Mcewen J.G."/>
            <person name="Clay O.K."/>
            <person name="Cuomo C.A."/>
        </authorList>
    </citation>
    <scope>NUCLEOTIDE SEQUENCE [LARGE SCALE GENOMIC DNA]</scope>
    <source>
        <strain evidence="2 3">UAMH7299</strain>
    </source>
</reference>
<proteinExistence type="predicted"/>
<evidence type="ECO:0000313" key="3">
    <source>
        <dbReference type="Proteomes" id="UP000224634"/>
    </source>
</evidence>
<name>A0A2B7W640_POLH7</name>
<dbReference type="Proteomes" id="UP000224634">
    <property type="component" value="Unassembled WGS sequence"/>
</dbReference>
<dbReference type="EMBL" id="PDNA01000577">
    <property type="protein sequence ID" value="PGG94973.1"/>
    <property type="molecule type" value="Genomic_DNA"/>
</dbReference>